<dbReference type="EMBL" id="KZ613950">
    <property type="protein sequence ID" value="PMD36671.1"/>
    <property type="molecule type" value="Genomic_DNA"/>
</dbReference>
<keyword evidence="3" id="KW-1185">Reference proteome</keyword>
<dbReference type="AlphaFoldDB" id="A0A2J6RDT0"/>
<reference evidence="2 3" key="1">
    <citation type="submission" date="2016-04" db="EMBL/GenBank/DDBJ databases">
        <title>A degradative enzymes factory behind the ericoid mycorrhizal symbiosis.</title>
        <authorList>
            <consortium name="DOE Joint Genome Institute"/>
            <person name="Martino E."/>
            <person name="Morin E."/>
            <person name="Grelet G."/>
            <person name="Kuo A."/>
            <person name="Kohler A."/>
            <person name="Daghino S."/>
            <person name="Barry K."/>
            <person name="Choi C."/>
            <person name="Cichocki N."/>
            <person name="Clum A."/>
            <person name="Copeland A."/>
            <person name="Hainaut M."/>
            <person name="Haridas S."/>
            <person name="Labutti K."/>
            <person name="Lindquist E."/>
            <person name="Lipzen A."/>
            <person name="Khouja H.-R."/>
            <person name="Murat C."/>
            <person name="Ohm R."/>
            <person name="Olson A."/>
            <person name="Spatafora J."/>
            <person name="Veneault-Fourrey C."/>
            <person name="Henrissat B."/>
            <person name="Grigoriev I."/>
            <person name="Martin F."/>
            <person name="Perotto S."/>
        </authorList>
    </citation>
    <scope>NUCLEOTIDE SEQUENCE [LARGE SCALE GENOMIC DNA]</scope>
    <source>
        <strain evidence="2 3">F</strain>
    </source>
</reference>
<evidence type="ECO:0000256" key="1">
    <source>
        <dbReference type="SAM" id="MobiDB-lite"/>
    </source>
</evidence>
<feature type="compositionally biased region" description="Basic and acidic residues" evidence="1">
    <location>
        <begin position="149"/>
        <end position="160"/>
    </location>
</feature>
<protein>
    <submittedName>
        <fullName evidence="2">Uncharacterized protein</fullName>
    </submittedName>
</protein>
<name>A0A2J6RDT0_HYAVF</name>
<dbReference type="Proteomes" id="UP000235786">
    <property type="component" value="Unassembled WGS sequence"/>
</dbReference>
<evidence type="ECO:0000313" key="3">
    <source>
        <dbReference type="Proteomes" id="UP000235786"/>
    </source>
</evidence>
<gene>
    <name evidence="2" type="ORF">L207DRAFT_586371</name>
</gene>
<feature type="region of interest" description="Disordered" evidence="1">
    <location>
        <begin position="144"/>
        <end position="166"/>
    </location>
</feature>
<evidence type="ECO:0000313" key="2">
    <source>
        <dbReference type="EMBL" id="PMD36671.1"/>
    </source>
</evidence>
<proteinExistence type="predicted"/>
<accession>A0A2J6RDT0</accession>
<organism evidence="2 3">
    <name type="scientific">Hyaloscypha variabilis (strain UAMH 11265 / GT02V1 / F)</name>
    <name type="common">Meliniomyces variabilis</name>
    <dbReference type="NCBI Taxonomy" id="1149755"/>
    <lineage>
        <taxon>Eukaryota</taxon>
        <taxon>Fungi</taxon>
        <taxon>Dikarya</taxon>
        <taxon>Ascomycota</taxon>
        <taxon>Pezizomycotina</taxon>
        <taxon>Leotiomycetes</taxon>
        <taxon>Helotiales</taxon>
        <taxon>Hyaloscyphaceae</taxon>
        <taxon>Hyaloscypha</taxon>
        <taxon>Hyaloscypha variabilis</taxon>
    </lineage>
</organism>
<sequence length="166" mass="19788">MARSRRSKHVLALLKTKWLRYAALDHRPARWSLSDDGKTMKRDYPPFGTPKKSKRQEEAYKYRDIWWLRSTKGKGSAASTTVKEIVPIQTMADKVYEEWLLCRYFQSVKVFYSDFGRQYAGARSHDTEWLVWFIKKFEHEIIPPRAPRKSKEPDPDADHGKRVRRR</sequence>